<keyword evidence="1" id="KW-1133">Transmembrane helix</keyword>
<proteinExistence type="predicted"/>
<keyword evidence="1" id="KW-0812">Transmembrane</keyword>
<organism evidence="2 3">
    <name type="scientific">Candidatus Jorgensenbacteria bacterium GW2011_GWA2_45_9</name>
    <dbReference type="NCBI Taxonomy" id="1618663"/>
    <lineage>
        <taxon>Bacteria</taxon>
        <taxon>Candidatus Joergenseniibacteriota</taxon>
    </lineage>
</organism>
<dbReference type="Proteomes" id="UP000034727">
    <property type="component" value="Unassembled WGS sequence"/>
</dbReference>
<dbReference type="AlphaFoldDB" id="A0A0G1N336"/>
<feature type="transmembrane region" description="Helical" evidence="1">
    <location>
        <begin position="20"/>
        <end position="39"/>
    </location>
</feature>
<reference evidence="2 3" key="1">
    <citation type="journal article" date="2015" name="Nature">
        <title>rRNA introns, odd ribosomes, and small enigmatic genomes across a large radiation of phyla.</title>
        <authorList>
            <person name="Brown C.T."/>
            <person name="Hug L.A."/>
            <person name="Thomas B.C."/>
            <person name="Sharon I."/>
            <person name="Castelle C.J."/>
            <person name="Singh A."/>
            <person name="Wilkins M.J."/>
            <person name="Williams K.H."/>
            <person name="Banfield J.F."/>
        </authorList>
    </citation>
    <scope>NUCLEOTIDE SEQUENCE [LARGE SCALE GENOMIC DNA]</scope>
</reference>
<comment type="caution">
    <text evidence="2">The sequence shown here is derived from an EMBL/GenBank/DDBJ whole genome shotgun (WGS) entry which is preliminary data.</text>
</comment>
<evidence type="ECO:0000313" key="3">
    <source>
        <dbReference type="Proteomes" id="UP000034727"/>
    </source>
</evidence>
<feature type="transmembrane region" description="Helical" evidence="1">
    <location>
        <begin position="65"/>
        <end position="87"/>
    </location>
</feature>
<dbReference type="EMBL" id="LCLJ01000014">
    <property type="protein sequence ID" value="KKU14944.1"/>
    <property type="molecule type" value="Genomic_DNA"/>
</dbReference>
<name>A0A0G1N336_9BACT</name>
<sequence>MSNYHIRVNFWGEKNTRTIFIGTLTILAAGLLIAVFAASDSSAPFILKFDGIRGISMFGEYSNVLGLWLLGFFMTILNFVLGEFFFFRDRALSYIAFSTNVVLSAILFIALAVIVHIN</sequence>
<protein>
    <submittedName>
        <fullName evidence="2">Uncharacterized protein</fullName>
    </submittedName>
</protein>
<keyword evidence="1" id="KW-0472">Membrane</keyword>
<gene>
    <name evidence="2" type="ORF">UX22_C0014G0011</name>
</gene>
<feature type="transmembrane region" description="Helical" evidence="1">
    <location>
        <begin position="94"/>
        <end position="117"/>
    </location>
</feature>
<evidence type="ECO:0000313" key="2">
    <source>
        <dbReference type="EMBL" id="KKU14944.1"/>
    </source>
</evidence>
<evidence type="ECO:0000256" key="1">
    <source>
        <dbReference type="SAM" id="Phobius"/>
    </source>
</evidence>
<accession>A0A0G1N336</accession>